<evidence type="ECO:0000256" key="8">
    <source>
        <dbReference type="ARBA" id="ARBA00023155"/>
    </source>
</evidence>
<comment type="subcellular location">
    <subcellularLocation>
        <location evidence="1">Nucleus</location>
    </subcellularLocation>
</comment>
<evidence type="ECO:0000256" key="9">
    <source>
        <dbReference type="ARBA" id="ARBA00023163"/>
    </source>
</evidence>
<dbReference type="PANTHER" id="PTHR24391:SF11">
    <property type="entry name" value="ZINC FINGER E-BOX-BINDING HOMEOBOX 2"/>
    <property type="match status" value="1"/>
</dbReference>
<keyword evidence="5" id="KW-0862">Zinc</keyword>
<feature type="compositionally biased region" description="Basic and acidic residues" evidence="12">
    <location>
        <begin position="1200"/>
        <end position="1235"/>
    </location>
</feature>
<sequence>MQPHGSDKDHIMIRYVRLIFTSSGESRQREAASLFCMGTCEKKDVIVLSYENVVDAGSGSDEEDRLLGSEGEGSPAGVPSLEASPRVAHALLSCRGDEENESQDGAGAHVWRHGDLNGSEERKAEYNSMSPDISLHGIGNGTVKGIDASLALENIFVKRKLDDDLALRTPDAFAQLLTCPYCDRGYKRLTSLKEHIKYRHEKNDESFPCPLCSDTFAYRTQLERHMATHKPARDQPQLLNEGAGNRKFKCTECGKAFKYKHHLKEHLRIHSGEKPYECSNCKKRFSHSGSYSSHISSKKCIGLISINGRVRHGVNSKPGSSPNSAASSPGSPALAQLRHKLENGRSMSLQDPSAHPDIKSEPMDFNEYRLMIASQQEYGGSGAFLNGGGHGGSPPGMHCSSQNPQQHLGIGSDPHPLSYSGFINNMSEVQKVLQIVDNTVCRQKMDGNPEEISKLRAYMKELGSQMEEQNRVLASQQGILGVGHNSPTKTIIDYTLEKVNEAKACLQSLTEDSKRRPVDIKKERPSHAMDLLSEDKAQERDVQYAPFSCQYCKETFSGPIPLHQHERYLCKMNEEIKAVLKPNDTVPTGRRGLFGSEQQAGVIPSSLERNATSPVNPYKDHMSVLNSEPNSEELRKISLAVGLPQEFVKDSFVQWKAQSHHSFSRKRSPPPERSGEINHGLSRESAFARSPVSLSQYADSTAEIQAITNGDSGHKLSKPHQFTGIRQTNEKPLDSVDHLRGETPSPLNLSSSSSKHSHSSSYTPNSLASEDAHGEPLDLSLPKQVSKAERRPKPNGFSIDHTINSSAREPGTEPLNLAHIKKEFNGPSSLGNENQLEKSSSPIFSINPFGGGHMYTSLPPHGAFPPPTFMSTAQASIPGLRPYPGLDPMSFLPPMAYTYAAGAATFAEIQQRRKYQRKPGFQGELLDSAGDYLSGLEDLTDSESLLARKKIKKTESGMYACDLCDKTFQKTSSLLRHKYEHTGEVGKGTISSMAAMEGVAGMPGLFMAKNIVHLFMCLVLMASVWVFMANNAIQVGERGRCAGGMLTASLSPCAAWSDNHLIFLAAFRTVTDSLRIAPQDCGFPLTSLHCFGKRPHQCQICKKAFKHKHHLIEHSRLHSGEKPYQCDKCGKRFSHSGSYSQHMNHRYSYCKREAEEREAAKQDSHDNGGPLEPTELLMRRAYLQGLGPLGFSDPEDQTEDITRENTILRDGTEGGAREAEEAYPEVTDRQETRLAEEEEMETEGQRFDTRSPDGTAKDEKESKVMGGTEDESSEEGKPASKRNPDGENEDAD</sequence>
<feature type="domain" description="C2H2-type" evidence="14">
    <location>
        <begin position="1124"/>
        <end position="1152"/>
    </location>
</feature>
<keyword evidence="2" id="KW-0479">Metal-binding</keyword>
<feature type="region of interest" description="Disordered" evidence="12">
    <location>
        <begin position="1187"/>
        <end position="1292"/>
    </location>
</feature>
<evidence type="ECO:0000313" key="15">
    <source>
        <dbReference type="EMBL" id="KAI2660644.1"/>
    </source>
</evidence>
<dbReference type="EMBL" id="JACTAM010000009">
    <property type="protein sequence ID" value="KAI2660644.1"/>
    <property type="molecule type" value="Genomic_DNA"/>
</dbReference>
<evidence type="ECO:0000313" key="16">
    <source>
        <dbReference type="Proteomes" id="UP000830375"/>
    </source>
</evidence>
<dbReference type="Pfam" id="PF05605">
    <property type="entry name" value="zf-Di19"/>
    <property type="match status" value="1"/>
</dbReference>
<keyword evidence="9" id="KW-0804">Transcription</keyword>
<feature type="region of interest" description="Disordered" evidence="12">
    <location>
        <begin position="311"/>
        <end position="332"/>
    </location>
</feature>
<dbReference type="Pfam" id="PF13912">
    <property type="entry name" value="zf-C2H2_6"/>
    <property type="match status" value="1"/>
</dbReference>
<dbReference type="InterPro" id="IPR051574">
    <property type="entry name" value="ZnF_E-box_Homeobox"/>
</dbReference>
<dbReference type="Pfam" id="PF00096">
    <property type="entry name" value="zf-C2H2"/>
    <property type="match status" value="2"/>
</dbReference>
<reference evidence="15 16" key="1">
    <citation type="submission" date="2022-01" db="EMBL/GenBank/DDBJ databases">
        <title>A high-quality chromosome-level genome assembly of rohu carp, Labeo rohita.</title>
        <authorList>
            <person name="Arick M.A. II"/>
            <person name="Hsu C.-Y."/>
            <person name="Magbanua Z."/>
            <person name="Pechanova O."/>
            <person name="Grover C."/>
            <person name="Miller E."/>
            <person name="Thrash A."/>
            <person name="Ezzel L."/>
            <person name="Alam S."/>
            <person name="Benzie J."/>
            <person name="Hamilton M."/>
            <person name="Karsi A."/>
            <person name="Lawrence M.L."/>
            <person name="Peterson D.G."/>
        </authorList>
    </citation>
    <scope>NUCLEOTIDE SEQUENCE [LARGE SCALE GENOMIC DNA]</scope>
    <source>
        <strain evidence="16">BAU-BD-2019</strain>
        <tissue evidence="15">Blood</tissue>
    </source>
</reference>
<evidence type="ECO:0000256" key="2">
    <source>
        <dbReference type="ARBA" id="ARBA00022723"/>
    </source>
</evidence>
<feature type="region of interest" description="Disordered" evidence="12">
    <location>
        <begin position="57"/>
        <end position="82"/>
    </location>
</feature>
<feature type="domain" description="C2H2-type" evidence="14">
    <location>
        <begin position="959"/>
        <end position="986"/>
    </location>
</feature>
<keyword evidence="16" id="KW-1185">Reference proteome</keyword>
<feature type="compositionally biased region" description="Basic and acidic residues" evidence="12">
    <location>
        <begin position="1243"/>
        <end position="1263"/>
    </location>
</feature>
<feature type="compositionally biased region" description="Basic and acidic residues" evidence="12">
    <location>
        <begin position="728"/>
        <end position="741"/>
    </location>
</feature>
<keyword evidence="8 15" id="KW-0371">Homeobox</keyword>
<keyword evidence="6" id="KW-0805">Transcription regulation</keyword>
<feature type="domain" description="C2H2-type" evidence="14">
    <location>
        <begin position="177"/>
        <end position="205"/>
    </location>
</feature>
<dbReference type="InterPro" id="IPR008598">
    <property type="entry name" value="Di19_Zn-bd"/>
</dbReference>
<feature type="compositionally biased region" description="Basic and acidic residues" evidence="12">
    <location>
        <begin position="1274"/>
        <end position="1285"/>
    </location>
</feature>
<name>A0ABQ8MD55_LABRO</name>
<evidence type="ECO:0000256" key="6">
    <source>
        <dbReference type="ARBA" id="ARBA00023015"/>
    </source>
</evidence>
<evidence type="ECO:0000256" key="1">
    <source>
        <dbReference type="ARBA" id="ARBA00004123"/>
    </source>
</evidence>
<keyword evidence="13" id="KW-0472">Membrane</keyword>
<dbReference type="Gene3D" id="1.10.10.60">
    <property type="entry name" value="Homeodomain-like"/>
    <property type="match status" value="1"/>
</dbReference>
<keyword evidence="7 15" id="KW-0238">DNA-binding</keyword>
<keyword evidence="13" id="KW-0812">Transmembrane</keyword>
<dbReference type="InterPro" id="IPR013087">
    <property type="entry name" value="Znf_C2H2_type"/>
</dbReference>
<evidence type="ECO:0000256" key="13">
    <source>
        <dbReference type="SAM" id="Phobius"/>
    </source>
</evidence>
<keyword evidence="13" id="KW-1133">Transmembrane helix</keyword>
<protein>
    <submittedName>
        <fullName evidence="15">Zinc finger E-box-binding homeobox 2</fullName>
    </submittedName>
</protein>
<keyword evidence="10" id="KW-0539">Nucleus</keyword>
<dbReference type="SMART" id="SM00355">
    <property type="entry name" value="ZnF_C2H2"/>
    <property type="match status" value="8"/>
</dbReference>
<evidence type="ECO:0000256" key="7">
    <source>
        <dbReference type="ARBA" id="ARBA00023125"/>
    </source>
</evidence>
<feature type="compositionally biased region" description="Low complexity" evidence="12">
    <location>
        <begin position="743"/>
        <end position="767"/>
    </location>
</feature>
<dbReference type="Proteomes" id="UP000830375">
    <property type="component" value="Unassembled WGS sequence"/>
</dbReference>
<feature type="region of interest" description="Disordered" evidence="12">
    <location>
        <begin position="709"/>
        <end position="813"/>
    </location>
</feature>
<feature type="transmembrane region" description="Helical" evidence="13">
    <location>
        <begin position="1011"/>
        <end position="1028"/>
    </location>
</feature>
<evidence type="ECO:0000256" key="10">
    <source>
        <dbReference type="ARBA" id="ARBA00023242"/>
    </source>
</evidence>
<feature type="domain" description="C2H2-type" evidence="14">
    <location>
        <begin position="1096"/>
        <end position="1123"/>
    </location>
</feature>
<proteinExistence type="predicted"/>
<gene>
    <name evidence="15" type="ORF">H4Q32_008268</name>
</gene>
<evidence type="ECO:0000256" key="4">
    <source>
        <dbReference type="ARBA" id="ARBA00022771"/>
    </source>
</evidence>
<comment type="caution">
    <text evidence="15">The sequence shown here is derived from an EMBL/GenBank/DDBJ whole genome shotgun (WGS) entry which is preliminary data.</text>
</comment>
<feature type="domain" description="C2H2-type" evidence="14">
    <location>
        <begin position="207"/>
        <end position="234"/>
    </location>
</feature>
<dbReference type="Gene3D" id="3.30.160.60">
    <property type="entry name" value="Classic Zinc Finger"/>
    <property type="match status" value="6"/>
</dbReference>
<keyword evidence="3" id="KW-0677">Repeat</keyword>
<dbReference type="PROSITE" id="PS50157">
    <property type="entry name" value="ZINC_FINGER_C2H2_2"/>
    <property type="match status" value="6"/>
</dbReference>
<organism evidence="15 16">
    <name type="scientific">Labeo rohita</name>
    <name type="common">Indian major carp</name>
    <name type="synonym">Cyprinus rohita</name>
    <dbReference type="NCBI Taxonomy" id="84645"/>
    <lineage>
        <taxon>Eukaryota</taxon>
        <taxon>Metazoa</taxon>
        <taxon>Chordata</taxon>
        <taxon>Craniata</taxon>
        <taxon>Vertebrata</taxon>
        <taxon>Euteleostomi</taxon>
        <taxon>Actinopterygii</taxon>
        <taxon>Neopterygii</taxon>
        <taxon>Teleostei</taxon>
        <taxon>Ostariophysi</taxon>
        <taxon>Cypriniformes</taxon>
        <taxon>Cyprinidae</taxon>
        <taxon>Labeoninae</taxon>
        <taxon>Labeonini</taxon>
        <taxon>Labeo</taxon>
    </lineage>
</organism>
<dbReference type="SUPFAM" id="SSF57667">
    <property type="entry name" value="beta-beta-alpha zinc fingers"/>
    <property type="match status" value="4"/>
</dbReference>
<evidence type="ECO:0000256" key="11">
    <source>
        <dbReference type="PROSITE-ProRule" id="PRU00042"/>
    </source>
</evidence>
<feature type="compositionally biased region" description="Low complexity" evidence="12">
    <location>
        <begin position="315"/>
        <end position="332"/>
    </location>
</feature>
<dbReference type="InterPro" id="IPR036236">
    <property type="entry name" value="Znf_C2H2_sf"/>
</dbReference>
<dbReference type="GO" id="GO:0003677">
    <property type="term" value="F:DNA binding"/>
    <property type="evidence" value="ECO:0007669"/>
    <property type="project" value="UniProtKB-KW"/>
</dbReference>
<dbReference type="PROSITE" id="PS00028">
    <property type="entry name" value="ZINC_FINGER_C2H2_1"/>
    <property type="match status" value="5"/>
</dbReference>
<feature type="region of interest" description="Disordered" evidence="12">
    <location>
        <begin position="660"/>
        <end position="689"/>
    </location>
</feature>
<feature type="domain" description="C2H2-type" evidence="14">
    <location>
        <begin position="248"/>
        <end position="275"/>
    </location>
</feature>
<dbReference type="PANTHER" id="PTHR24391">
    <property type="entry name" value="HISTONE H4 TRANSCRIPTION FACTOR-RELATED"/>
    <property type="match status" value="1"/>
</dbReference>
<evidence type="ECO:0000259" key="14">
    <source>
        <dbReference type="PROSITE" id="PS50157"/>
    </source>
</evidence>
<evidence type="ECO:0000256" key="3">
    <source>
        <dbReference type="ARBA" id="ARBA00022737"/>
    </source>
</evidence>
<accession>A0ABQ8MD55</accession>
<keyword evidence="4 11" id="KW-0863">Zinc-finger</keyword>
<evidence type="ECO:0000256" key="5">
    <source>
        <dbReference type="ARBA" id="ARBA00022833"/>
    </source>
</evidence>
<evidence type="ECO:0000256" key="12">
    <source>
        <dbReference type="SAM" id="MobiDB-lite"/>
    </source>
</evidence>